<dbReference type="SUPFAM" id="SSF47203">
    <property type="entry name" value="Acyl-CoA dehydrogenase C-terminal domain-like"/>
    <property type="match status" value="1"/>
</dbReference>
<keyword evidence="10" id="KW-1185">Reference proteome</keyword>
<proteinExistence type="inferred from homology"/>
<feature type="domain" description="Acyl-CoA dehydrogenase/oxidase N-terminal" evidence="8">
    <location>
        <begin position="8"/>
        <end position="116"/>
    </location>
</feature>
<dbReference type="InterPro" id="IPR036250">
    <property type="entry name" value="AcylCo_DH-like_C"/>
</dbReference>
<evidence type="ECO:0000259" key="8">
    <source>
        <dbReference type="Pfam" id="PF02771"/>
    </source>
</evidence>
<feature type="domain" description="Acyl-CoA oxidase/dehydrogenase middle" evidence="7">
    <location>
        <begin position="121"/>
        <end position="216"/>
    </location>
</feature>
<dbReference type="InterPro" id="IPR013786">
    <property type="entry name" value="AcylCoA_DH/ox_N"/>
</dbReference>
<dbReference type="Pfam" id="PF02770">
    <property type="entry name" value="Acyl-CoA_dh_M"/>
    <property type="match status" value="1"/>
</dbReference>
<dbReference type="InterPro" id="IPR046373">
    <property type="entry name" value="Acyl-CoA_Oxase/DH_mid-dom_sf"/>
</dbReference>
<dbReference type="Gene3D" id="1.10.540.10">
    <property type="entry name" value="Acyl-CoA dehydrogenase/oxidase, N-terminal domain"/>
    <property type="match status" value="1"/>
</dbReference>
<dbReference type="InterPro" id="IPR037069">
    <property type="entry name" value="AcylCoA_DH/ox_N_sf"/>
</dbReference>
<dbReference type="Pfam" id="PF02771">
    <property type="entry name" value="Acyl-CoA_dh_N"/>
    <property type="match status" value="1"/>
</dbReference>
<dbReference type="InterPro" id="IPR009075">
    <property type="entry name" value="AcylCo_DH/oxidase_C"/>
</dbReference>
<organism evidence="9 10">
    <name type="scientific">Geomicrobium sediminis</name>
    <dbReference type="NCBI Taxonomy" id="1347788"/>
    <lineage>
        <taxon>Bacteria</taxon>
        <taxon>Bacillati</taxon>
        <taxon>Bacillota</taxon>
        <taxon>Bacilli</taxon>
        <taxon>Bacillales</taxon>
        <taxon>Geomicrobium</taxon>
    </lineage>
</organism>
<dbReference type="InterPro" id="IPR006089">
    <property type="entry name" value="Acyl-CoA_DH_CS"/>
</dbReference>
<evidence type="ECO:0000259" key="7">
    <source>
        <dbReference type="Pfam" id="PF02770"/>
    </source>
</evidence>
<evidence type="ECO:0000313" key="9">
    <source>
        <dbReference type="EMBL" id="MBM7631463.1"/>
    </source>
</evidence>
<dbReference type="PIRSF" id="PIRSF016578">
    <property type="entry name" value="HsaA"/>
    <property type="match status" value="1"/>
</dbReference>
<evidence type="ECO:0000256" key="3">
    <source>
        <dbReference type="ARBA" id="ARBA00022630"/>
    </source>
</evidence>
<dbReference type="InterPro" id="IPR009100">
    <property type="entry name" value="AcylCoA_DH/oxidase_NM_dom_sf"/>
</dbReference>
<dbReference type="PANTHER" id="PTHR43884">
    <property type="entry name" value="ACYL-COA DEHYDROGENASE"/>
    <property type="match status" value="1"/>
</dbReference>
<accession>A0ABS2P7S9</accession>
<evidence type="ECO:0000313" key="10">
    <source>
        <dbReference type="Proteomes" id="UP000741863"/>
    </source>
</evidence>
<dbReference type="Gene3D" id="2.40.110.10">
    <property type="entry name" value="Butyryl-CoA Dehydrogenase, subunit A, domain 2"/>
    <property type="match status" value="1"/>
</dbReference>
<evidence type="ECO:0000259" key="6">
    <source>
        <dbReference type="Pfam" id="PF00441"/>
    </source>
</evidence>
<evidence type="ECO:0000256" key="5">
    <source>
        <dbReference type="RuleBase" id="RU362125"/>
    </source>
</evidence>
<dbReference type="SUPFAM" id="SSF56645">
    <property type="entry name" value="Acyl-CoA dehydrogenase NM domain-like"/>
    <property type="match status" value="1"/>
</dbReference>
<feature type="domain" description="Acyl-CoA dehydrogenase/oxidase C-terminal" evidence="6">
    <location>
        <begin position="228"/>
        <end position="377"/>
    </location>
</feature>
<sequence length="378" mass="41044">MDLRVKEQDALLKLTVQRFVDQEVRRSIPSMEEDQFPFELIKKMGSLGLMGIPVPEKHGGAGMGMTSYITAIHEISKASPSLGVILSVHTSVGTLPIVKFGTDDQKDRYVSDLAQGNKIGAFALTEESSGSDAGSLKMKAVRDGDDYVLTGSKMFITNAGAAEVYVVFAITAPDRGSRGVTAFIVDGNTPGLTVGKKEEKMGMHGTNTSELIFDSVRVSKENRLGDENKGLNIALANLNAGRIGIAAQALGIAEGALQLAIEYTKGREQFQKPIHHFQGVSFKLAELAAQVEAARCLVYHAANRYENGFDCKKEVSIAKLLASKAAVTVSTEALQLFGGYGYMKEYDIERYFRDAKVTEIYEGTSEIQRMVIAKQLLN</sequence>
<dbReference type="Proteomes" id="UP000741863">
    <property type="component" value="Unassembled WGS sequence"/>
</dbReference>
<dbReference type="EMBL" id="JAFBEC010000001">
    <property type="protein sequence ID" value="MBM7631463.1"/>
    <property type="molecule type" value="Genomic_DNA"/>
</dbReference>
<keyword evidence="3 5" id="KW-0285">Flavoprotein</keyword>
<evidence type="ECO:0000256" key="2">
    <source>
        <dbReference type="ARBA" id="ARBA00009347"/>
    </source>
</evidence>
<keyword evidence="4 5" id="KW-0274">FAD</keyword>
<protein>
    <submittedName>
        <fullName evidence="9">Alkylation response protein AidB-like acyl-CoA dehydrogenase</fullName>
    </submittedName>
</protein>
<evidence type="ECO:0000256" key="1">
    <source>
        <dbReference type="ARBA" id="ARBA00001974"/>
    </source>
</evidence>
<keyword evidence="5" id="KW-0560">Oxidoreductase</keyword>
<dbReference type="PROSITE" id="PS00072">
    <property type="entry name" value="ACYL_COA_DH_1"/>
    <property type="match status" value="1"/>
</dbReference>
<gene>
    <name evidence="9" type="ORF">JOD17_000554</name>
</gene>
<evidence type="ECO:0000256" key="4">
    <source>
        <dbReference type="ARBA" id="ARBA00022827"/>
    </source>
</evidence>
<comment type="caution">
    <text evidence="9">The sequence shown here is derived from an EMBL/GenBank/DDBJ whole genome shotgun (WGS) entry which is preliminary data.</text>
</comment>
<dbReference type="Gene3D" id="1.20.140.10">
    <property type="entry name" value="Butyryl-CoA Dehydrogenase, subunit A, domain 3"/>
    <property type="match status" value="1"/>
</dbReference>
<dbReference type="PROSITE" id="PS00073">
    <property type="entry name" value="ACYL_COA_DH_2"/>
    <property type="match status" value="1"/>
</dbReference>
<comment type="similarity">
    <text evidence="2 5">Belongs to the acyl-CoA dehydrogenase family.</text>
</comment>
<comment type="cofactor">
    <cofactor evidence="1 5">
        <name>FAD</name>
        <dbReference type="ChEBI" id="CHEBI:57692"/>
    </cofactor>
</comment>
<dbReference type="Pfam" id="PF00441">
    <property type="entry name" value="Acyl-CoA_dh_1"/>
    <property type="match status" value="1"/>
</dbReference>
<name>A0ABS2P7S9_9BACL</name>
<dbReference type="PANTHER" id="PTHR43884:SF12">
    <property type="entry name" value="ISOVALERYL-COA DEHYDROGENASE, MITOCHONDRIAL-RELATED"/>
    <property type="match status" value="1"/>
</dbReference>
<reference evidence="9 10" key="1">
    <citation type="submission" date="2021-01" db="EMBL/GenBank/DDBJ databases">
        <title>Genomic Encyclopedia of Type Strains, Phase IV (KMG-IV): sequencing the most valuable type-strain genomes for metagenomic binning, comparative biology and taxonomic classification.</title>
        <authorList>
            <person name="Goeker M."/>
        </authorList>
    </citation>
    <scope>NUCLEOTIDE SEQUENCE [LARGE SCALE GENOMIC DNA]</scope>
    <source>
        <strain evidence="9 10">DSM 25540</strain>
    </source>
</reference>
<dbReference type="InterPro" id="IPR006091">
    <property type="entry name" value="Acyl-CoA_Oxase/DH_mid-dom"/>
</dbReference>
<dbReference type="RefSeq" id="WP_204695576.1">
    <property type="nucleotide sequence ID" value="NZ_JAFBEC010000001.1"/>
</dbReference>